<feature type="region of interest" description="Disordered" evidence="1">
    <location>
        <begin position="1"/>
        <end position="32"/>
    </location>
</feature>
<reference evidence="3" key="1">
    <citation type="submission" date="2022-08" db="EMBL/GenBank/DDBJ databases">
        <authorList>
            <consortium name="DOE Joint Genome Institute"/>
            <person name="Min B."/>
            <person name="Riley R."/>
            <person name="Sierra-Patev S."/>
            <person name="Naranjo-Ortiz M."/>
            <person name="Looney B."/>
            <person name="Konkel Z."/>
            <person name="Slot J.C."/>
            <person name="Sakamoto Y."/>
            <person name="Steenwyk J.L."/>
            <person name="Rokas A."/>
            <person name="Carro J."/>
            <person name="Camarero S."/>
            <person name="Ferreira P."/>
            <person name="Molpeceres G."/>
            <person name="Ruiz-Duenas F.J."/>
            <person name="Serrano A."/>
            <person name="Henrissat B."/>
            <person name="Drula E."/>
            <person name="Hughes K.W."/>
            <person name="Mata J.L."/>
            <person name="Ishikawa N.K."/>
            <person name="Vargas-Isla R."/>
            <person name="Ushijima S."/>
            <person name="Smith C.A."/>
            <person name="Ahrendt S."/>
            <person name="Andreopoulos W."/>
            <person name="He G."/>
            <person name="Labutti K."/>
            <person name="Lipzen A."/>
            <person name="Ng V."/>
            <person name="Sandor L."/>
            <person name="Barry K."/>
            <person name="Martinez A.T."/>
            <person name="Xiao Y."/>
            <person name="Gibbons J.G."/>
            <person name="Terashima K."/>
            <person name="Hibbett D.S."/>
            <person name="Grigoriev I.V."/>
        </authorList>
    </citation>
    <scope>NUCLEOTIDE SEQUENCE</scope>
    <source>
        <strain evidence="3">TFB9207</strain>
    </source>
</reference>
<proteinExistence type="predicted"/>
<accession>A0AA38PCT4</accession>
<feature type="region of interest" description="Disordered" evidence="1">
    <location>
        <begin position="175"/>
        <end position="195"/>
    </location>
</feature>
<protein>
    <submittedName>
        <fullName evidence="3">Uncharacterized protein</fullName>
    </submittedName>
</protein>
<feature type="compositionally biased region" description="Low complexity" evidence="1">
    <location>
        <begin position="1"/>
        <end position="29"/>
    </location>
</feature>
<dbReference type="AlphaFoldDB" id="A0AA38PCT4"/>
<evidence type="ECO:0000256" key="1">
    <source>
        <dbReference type="SAM" id="MobiDB-lite"/>
    </source>
</evidence>
<evidence type="ECO:0000256" key="2">
    <source>
        <dbReference type="SAM" id="Phobius"/>
    </source>
</evidence>
<sequence length="252" mass="27503">MASTTFSSSTSSTLTSSTLASSSTSSSSSDNNGGIPSKGANYFFGFLITFIVLLSFFICCGFSTRRRFIRRTFFVWGQWDSDLDMDGDGHMMNDGDIPTMFEPRFSKHDHDHNMYSTWLSIQPLTVQEVMSASPLTNDRLQPSLVPPPPPIRSASRNPHALHGLSLPSWIPAPSLNASGSGSNDEKRNGKEPAIPSECVTTAVQVAVMIAMPCQPMKVEREERDGCPRYLEIGVASESSPGDIRRTPEVDSS</sequence>
<keyword evidence="2" id="KW-0812">Transmembrane</keyword>
<feature type="transmembrane region" description="Helical" evidence="2">
    <location>
        <begin position="44"/>
        <end position="64"/>
    </location>
</feature>
<name>A0AA38PCT4_9AGAR</name>
<keyword evidence="2" id="KW-0472">Membrane</keyword>
<evidence type="ECO:0000313" key="4">
    <source>
        <dbReference type="Proteomes" id="UP001163846"/>
    </source>
</evidence>
<organism evidence="3 4">
    <name type="scientific">Lentinula raphanica</name>
    <dbReference type="NCBI Taxonomy" id="153919"/>
    <lineage>
        <taxon>Eukaryota</taxon>
        <taxon>Fungi</taxon>
        <taxon>Dikarya</taxon>
        <taxon>Basidiomycota</taxon>
        <taxon>Agaricomycotina</taxon>
        <taxon>Agaricomycetes</taxon>
        <taxon>Agaricomycetidae</taxon>
        <taxon>Agaricales</taxon>
        <taxon>Marasmiineae</taxon>
        <taxon>Omphalotaceae</taxon>
        <taxon>Lentinula</taxon>
    </lineage>
</organism>
<evidence type="ECO:0000313" key="3">
    <source>
        <dbReference type="EMBL" id="KAJ3840386.1"/>
    </source>
</evidence>
<keyword evidence="2" id="KW-1133">Transmembrane helix</keyword>
<gene>
    <name evidence="3" type="ORF">F5878DRAFT_613343</name>
</gene>
<feature type="region of interest" description="Disordered" evidence="1">
    <location>
        <begin position="137"/>
        <end position="158"/>
    </location>
</feature>
<feature type="compositionally biased region" description="Basic and acidic residues" evidence="1">
    <location>
        <begin position="242"/>
        <end position="252"/>
    </location>
</feature>
<keyword evidence="4" id="KW-1185">Reference proteome</keyword>
<feature type="region of interest" description="Disordered" evidence="1">
    <location>
        <begin position="231"/>
        <end position="252"/>
    </location>
</feature>
<dbReference type="Proteomes" id="UP001163846">
    <property type="component" value="Unassembled WGS sequence"/>
</dbReference>
<comment type="caution">
    <text evidence="3">The sequence shown here is derived from an EMBL/GenBank/DDBJ whole genome shotgun (WGS) entry which is preliminary data.</text>
</comment>
<dbReference type="EMBL" id="MU806081">
    <property type="protein sequence ID" value="KAJ3840386.1"/>
    <property type="molecule type" value="Genomic_DNA"/>
</dbReference>